<reference evidence="1 2" key="1">
    <citation type="journal article" date="2022" name="bioRxiv">
        <title>Genomics of Preaxostyla Flagellates Illuminates Evolutionary Transitions and the Path Towards Mitochondrial Loss.</title>
        <authorList>
            <person name="Novak L.V.F."/>
            <person name="Treitli S.C."/>
            <person name="Pyrih J."/>
            <person name="Halakuc P."/>
            <person name="Pipaliya S.V."/>
            <person name="Vacek V."/>
            <person name="Brzon O."/>
            <person name="Soukal P."/>
            <person name="Eme L."/>
            <person name="Dacks J.B."/>
            <person name="Karnkowska A."/>
            <person name="Elias M."/>
            <person name="Hampl V."/>
        </authorList>
    </citation>
    <scope>NUCLEOTIDE SEQUENCE [LARGE SCALE GENOMIC DNA]</scope>
    <source>
        <strain evidence="1">NAU3</strain>
        <tissue evidence="1">Gut</tissue>
    </source>
</reference>
<gene>
    <name evidence="1" type="ORF">BLNAU_1862</name>
</gene>
<organism evidence="1 2">
    <name type="scientific">Blattamonas nauphoetae</name>
    <dbReference type="NCBI Taxonomy" id="2049346"/>
    <lineage>
        <taxon>Eukaryota</taxon>
        <taxon>Metamonada</taxon>
        <taxon>Preaxostyla</taxon>
        <taxon>Oxymonadida</taxon>
        <taxon>Blattamonas</taxon>
    </lineage>
</organism>
<sequence length="225" mass="26056">MKTNCSLLSKSCSLLSCLPTCLLEDEKSMIERLQRRIHSVSNHLDRILIDRTKWIRRMCLGGGESLLISTNMKRTRLLVENDLETDASFIHFLQHYYHHLSSTTPDKHEARRETRGGKCENVGVYKRGERENTWHRTLSLRLPNLEEHSRSLDTSLPALASSLCSHTLQSLTKTNIDRIIYPIHTIDLFISGNIDKTNVVEQKRRGTSILCGTWRRQRSFRNTNI</sequence>
<accession>A0ABQ9YHU0</accession>
<proteinExistence type="predicted"/>
<evidence type="ECO:0000313" key="1">
    <source>
        <dbReference type="EMBL" id="KAK2963328.1"/>
    </source>
</evidence>
<keyword evidence="2" id="KW-1185">Reference proteome</keyword>
<dbReference type="EMBL" id="JARBJD010000007">
    <property type="protein sequence ID" value="KAK2963328.1"/>
    <property type="molecule type" value="Genomic_DNA"/>
</dbReference>
<dbReference type="Proteomes" id="UP001281761">
    <property type="component" value="Unassembled WGS sequence"/>
</dbReference>
<name>A0ABQ9YHU0_9EUKA</name>
<comment type="caution">
    <text evidence="1">The sequence shown here is derived from an EMBL/GenBank/DDBJ whole genome shotgun (WGS) entry which is preliminary data.</text>
</comment>
<protein>
    <submittedName>
        <fullName evidence="1">Uncharacterized protein</fullName>
    </submittedName>
</protein>
<evidence type="ECO:0000313" key="2">
    <source>
        <dbReference type="Proteomes" id="UP001281761"/>
    </source>
</evidence>